<keyword evidence="2" id="KW-0805">Transcription regulation</keyword>
<protein>
    <submittedName>
        <fullName evidence="5">LysR family transcriptional regulator</fullName>
    </submittedName>
</protein>
<dbReference type="EMBL" id="CP041690">
    <property type="protein sequence ID" value="QEE19059.1"/>
    <property type="molecule type" value="Genomic_DNA"/>
</dbReference>
<dbReference type="GO" id="GO:0000976">
    <property type="term" value="F:transcription cis-regulatory region binding"/>
    <property type="evidence" value="ECO:0007669"/>
    <property type="project" value="TreeGrafter"/>
</dbReference>
<sequence length="306" mass="33983">MRILDMMTLVALARHRHFGRTALELNTTQPAISARLASLEQEFGCKLILRGNTGFGLTPEGEKVLKTFEVVLRQIESLKHELADDPMPILEVIRVGAIDTISSTWLTHFVEATHAAFPHLKIELTVESTKNLVQGMHDGAYDMIFALDPAIGEGFRSFVSCVFQMSWAGSPRLINPDKVYSVEELSQLPIITFPKGTPPYRMVAPYFQDERVLASKLTSSNSLYSIINLLIDGFGVGTIPTVTIHREIKMGLLHALNVSKRFPPMPIIATYQSSTHNDLIRSVVEQSRASAKAYCATVEPSMAWVD</sequence>
<dbReference type="Gene3D" id="3.40.190.10">
    <property type="entry name" value="Periplasmic binding protein-like II"/>
    <property type="match status" value="2"/>
</dbReference>
<dbReference type="PRINTS" id="PR00039">
    <property type="entry name" value="HTHLYSR"/>
</dbReference>
<dbReference type="Pfam" id="PF03466">
    <property type="entry name" value="LysR_substrate"/>
    <property type="match status" value="1"/>
</dbReference>
<keyword evidence="6" id="KW-1185">Reference proteome</keyword>
<dbReference type="Pfam" id="PF00126">
    <property type="entry name" value="HTH_1"/>
    <property type="match status" value="1"/>
</dbReference>
<name>A0A5B9DK34_9HYPH</name>
<proteinExistence type="inferred from homology"/>
<dbReference type="RefSeq" id="WP_147654895.1">
    <property type="nucleotide sequence ID" value="NZ_BMFM01000001.1"/>
</dbReference>
<organism evidence="5 6">
    <name type="scientific">Paradevosia tibetensis</name>
    <dbReference type="NCBI Taxonomy" id="1447062"/>
    <lineage>
        <taxon>Bacteria</taxon>
        <taxon>Pseudomonadati</taxon>
        <taxon>Pseudomonadota</taxon>
        <taxon>Alphaproteobacteria</taxon>
        <taxon>Hyphomicrobiales</taxon>
        <taxon>Devosiaceae</taxon>
        <taxon>Paradevosia</taxon>
    </lineage>
</organism>
<dbReference type="SUPFAM" id="SSF53850">
    <property type="entry name" value="Periplasmic binding protein-like II"/>
    <property type="match status" value="1"/>
</dbReference>
<dbReference type="KEGG" id="yti:FNA67_02200"/>
<dbReference type="InterPro" id="IPR036388">
    <property type="entry name" value="WH-like_DNA-bd_sf"/>
</dbReference>
<reference evidence="5 6" key="1">
    <citation type="journal article" date="2015" name="Int. J. Syst. Evol. Microbiol.">
        <title>Youhaiella tibetensis gen. nov., sp. nov., isolated from subsurface sediment.</title>
        <authorList>
            <person name="Wang Y.X."/>
            <person name="Huang F.Q."/>
            <person name="Nogi Y."/>
            <person name="Pang S.J."/>
            <person name="Wang P.K."/>
            <person name="Lv J."/>
        </authorList>
    </citation>
    <scope>NUCLEOTIDE SEQUENCE [LARGE SCALE GENOMIC DNA]</scope>
    <source>
        <strain evidence="6">fig4</strain>
    </source>
</reference>
<dbReference type="Proteomes" id="UP000321062">
    <property type="component" value="Chromosome"/>
</dbReference>
<dbReference type="Gene3D" id="1.10.10.10">
    <property type="entry name" value="Winged helix-like DNA-binding domain superfamily/Winged helix DNA-binding domain"/>
    <property type="match status" value="1"/>
</dbReference>
<dbReference type="InterPro" id="IPR005119">
    <property type="entry name" value="LysR_subst-bd"/>
</dbReference>
<dbReference type="PANTHER" id="PTHR30126">
    <property type="entry name" value="HTH-TYPE TRANSCRIPTIONAL REGULATOR"/>
    <property type="match status" value="1"/>
</dbReference>
<accession>A0A5B9DK34</accession>
<evidence type="ECO:0000313" key="5">
    <source>
        <dbReference type="EMBL" id="QEE19059.1"/>
    </source>
</evidence>
<evidence type="ECO:0000256" key="4">
    <source>
        <dbReference type="ARBA" id="ARBA00023163"/>
    </source>
</evidence>
<keyword evidence="3" id="KW-0238">DNA-binding</keyword>
<dbReference type="GO" id="GO:0003700">
    <property type="term" value="F:DNA-binding transcription factor activity"/>
    <property type="evidence" value="ECO:0007669"/>
    <property type="project" value="InterPro"/>
</dbReference>
<keyword evidence="4" id="KW-0804">Transcription</keyword>
<gene>
    <name evidence="5" type="ORF">FNA67_02200</name>
</gene>
<dbReference type="InterPro" id="IPR036390">
    <property type="entry name" value="WH_DNA-bd_sf"/>
</dbReference>
<dbReference type="PANTHER" id="PTHR30126:SF77">
    <property type="entry name" value="TRANSCRIPTIONAL REGULATORY PROTEIN"/>
    <property type="match status" value="1"/>
</dbReference>
<evidence type="ECO:0000313" key="6">
    <source>
        <dbReference type="Proteomes" id="UP000321062"/>
    </source>
</evidence>
<dbReference type="CDD" id="cd05466">
    <property type="entry name" value="PBP2_LTTR_substrate"/>
    <property type="match status" value="1"/>
</dbReference>
<evidence type="ECO:0000256" key="3">
    <source>
        <dbReference type="ARBA" id="ARBA00023125"/>
    </source>
</evidence>
<dbReference type="PROSITE" id="PS50931">
    <property type="entry name" value="HTH_LYSR"/>
    <property type="match status" value="1"/>
</dbReference>
<dbReference type="AlphaFoldDB" id="A0A5B9DK34"/>
<dbReference type="SUPFAM" id="SSF46785">
    <property type="entry name" value="Winged helix' DNA-binding domain"/>
    <property type="match status" value="1"/>
</dbReference>
<dbReference type="OrthoDB" id="9791253at2"/>
<evidence type="ECO:0000256" key="2">
    <source>
        <dbReference type="ARBA" id="ARBA00023015"/>
    </source>
</evidence>
<evidence type="ECO:0000256" key="1">
    <source>
        <dbReference type="ARBA" id="ARBA00009437"/>
    </source>
</evidence>
<dbReference type="InterPro" id="IPR000847">
    <property type="entry name" value="LysR_HTH_N"/>
</dbReference>
<comment type="similarity">
    <text evidence="1">Belongs to the LysR transcriptional regulatory family.</text>
</comment>